<accession>A0AAX2ZXJ6</accession>
<dbReference type="EMBL" id="CP060016">
    <property type="protein sequence ID" value="UNB99455.1"/>
    <property type="molecule type" value="Genomic_DNA"/>
</dbReference>
<dbReference type="Proteomes" id="UP001162885">
    <property type="component" value="Chromosome"/>
</dbReference>
<dbReference type="Proteomes" id="UP000466683">
    <property type="component" value="Chromosome"/>
</dbReference>
<evidence type="ECO:0000313" key="5">
    <source>
        <dbReference type="Proteomes" id="UP000466683"/>
    </source>
</evidence>
<keyword evidence="1 3" id="KW-0808">Transferase</keyword>
<dbReference type="EMBL" id="AP022579">
    <property type="protein sequence ID" value="BBX89096.1"/>
    <property type="molecule type" value="Genomic_DNA"/>
</dbReference>
<sequence length="376" mass="41119">MAEHIDLLLDARHINQSGIGTYIRTELPTVEKTLAQQGLSFGVLVDEGKAPPLDDSTTVAFARPSNAGMYSTSEQQVWRHALKRLRPRALWLPHYPFPLSILGPGNKHTKLFVTIHDILHLQPQSVSGKGFAYRAYARAMITMDARRCSKIFTPSRATADALAAVSPKAQTVVTPIPVGEAWLTPADTAFTPIDGRYVLFVGNAKWHKNLPVLFEAFREIASEIPQKLVIAGAGESVRNFDDRLAGYATELADRVQMIGRLDFETLRAMVAGADLLVMPSLYEGAGLPPLEAMASHTAVLASSIPSLRETCGNGAEYFDPYDYRTLAELLRTFCRDDTARSGLVDRGWAHVNSRQSQIKSTTAADTICAELLGAGR</sequence>
<reference evidence="4 6" key="3">
    <citation type="journal article" date="2022" name="BMC Genomics">
        <title>Comparative genome analysis of mycobacteria focusing on tRNA and non-coding RNA.</title>
        <authorList>
            <person name="Behra P.R.K."/>
            <person name="Pettersson B.M.F."/>
            <person name="Ramesh M."/>
            <person name="Das S."/>
            <person name="Dasgupta S."/>
            <person name="Kirsebom L.A."/>
        </authorList>
    </citation>
    <scope>NUCLEOTIDE SEQUENCE [LARGE SCALE GENOMIC DNA]</scope>
    <source>
        <strain evidence="4 6">DSM 44677</strain>
    </source>
</reference>
<protein>
    <submittedName>
        <fullName evidence="3">Glycosyl transferase</fullName>
    </submittedName>
    <submittedName>
        <fullName evidence="4">Glycosyltransferase family 4 protein</fullName>
    </submittedName>
</protein>
<dbReference type="GO" id="GO:0016757">
    <property type="term" value="F:glycosyltransferase activity"/>
    <property type="evidence" value="ECO:0007669"/>
    <property type="project" value="InterPro"/>
</dbReference>
<gene>
    <name evidence="4" type="ORF">H5U98_29000</name>
    <name evidence="3" type="ORF">MBOE_07450</name>
</gene>
<evidence type="ECO:0000313" key="6">
    <source>
        <dbReference type="Proteomes" id="UP001162885"/>
    </source>
</evidence>
<dbReference type="CDD" id="cd03809">
    <property type="entry name" value="GT4_MtfB-like"/>
    <property type="match status" value="1"/>
</dbReference>
<proteinExistence type="predicted"/>
<dbReference type="Gene3D" id="3.40.50.2000">
    <property type="entry name" value="Glycogen Phosphorylase B"/>
    <property type="match status" value="2"/>
</dbReference>
<dbReference type="Pfam" id="PF00534">
    <property type="entry name" value="Glycos_transf_1"/>
    <property type="match status" value="1"/>
</dbReference>
<dbReference type="PANTHER" id="PTHR46401">
    <property type="entry name" value="GLYCOSYLTRANSFERASE WBBK-RELATED"/>
    <property type="match status" value="1"/>
</dbReference>
<dbReference type="InterPro" id="IPR001296">
    <property type="entry name" value="Glyco_trans_1"/>
</dbReference>
<feature type="domain" description="Glycosyl transferase family 1" evidence="2">
    <location>
        <begin position="194"/>
        <end position="340"/>
    </location>
</feature>
<reference evidence="3" key="2">
    <citation type="submission" date="2020-02" db="EMBL/GenBank/DDBJ databases">
        <authorList>
            <person name="Matsumoto Y."/>
            <person name="Motooka D."/>
            <person name="Nakamura S."/>
        </authorList>
    </citation>
    <scope>NUCLEOTIDE SEQUENCE</scope>
    <source>
        <strain evidence="3">JCM 15653</strain>
    </source>
</reference>
<evidence type="ECO:0000313" key="4">
    <source>
        <dbReference type="EMBL" id="UNB99455.1"/>
    </source>
</evidence>
<evidence type="ECO:0000259" key="2">
    <source>
        <dbReference type="Pfam" id="PF00534"/>
    </source>
</evidence>
<evidence type="ECO:0000313" key="3">
    <source>
        <dbReference type="EMBL" id="BBX89096.1"/>
    </source>
</evidence>
<dbReference type="AlphaFoldDB" id="A0AAX2ZXJ6"/>
<organism evidence="4 6">
    <name type="scientific">Mycolicibacterium boenickei</name>
    <dbReference type="NCBI Taxonomy" id="146017"/>
    <lineage>
        <taxon>Bacteria</taxon>
        <taxon>Bacillati</taxon>
        <taxon>Actinomycetota</taxon>
        <taxon>Actinomycetes</taxon>
        <taxon>Mycobacteriales</taxon>
        <taxon>Mycobacteriaceae</taxon>
        <taxon>Mycolicibacterium</taxon>
    </lineage>
</organism>
<dbReference type="PANTHER" id="PTHR46401:SF2">
    <property type="entry name" value="GLYCOSYLTRANSFERASE WBBK-RELATED"/>
    <property type="match status" value="1"/>
</dbReference>
<evidence type="ECO:0000256" key="1">
    <source>
        <dbReference type="ARBA" id="ARBA00022679"/>
    </source>
</evidence>
<reference evidence="3 5" key="1">
    <citation type="journal article" date="2019" name="Emerg. Microbes Infect.">
        <title>Comprehensive subspecies identification of 175 nontuberculous mycobacteria species based on 7547 genomic profiles.</title>
        <authorList>
            <person name="Matsumoto Y."/>
            <person name="Kinjo T."/>
            <person name="Motooka D."/>
            <person name="Nabeya D."/>
            <person name="Jung N."/>
            <person name="Uechi K."/>
            <person name="Horii T."/>
            <person name="Iida T."/>
            <person name="Fujita J."/>
            <person name="Nakamura S."/>
        </authorList>
    </citation>
    <scope>NUCLEOTIDE SEQUENCE [LARGE SCALE GENOMIC DNA]</scope>
    <source>
        <strain evidence="3 5">JCM 15653</strain>
    </source>
</reference>
<dbReference type="SUPFAM" id="SSF53756">
    <property type="entry name" value="UDP-Glycosyltransferase/glycogen phosphorylase"/>
    <property type="match status" value="1"/>
</dbReference>
<keyword evidence="5" id="KW-1185">Reference proteome</keyword>
<name>A0AAX2ZXJ6_9MYCO</name>
<dbReference type="RefSeq" id="WP_077738588.1">
    <property type="nucleotide sequence ID" value="NZ_AP022579.1"/>
</dbReference>